<keyword evidence="2" id="KW-1185">Reference proteome</keyword>
<protein>
    <submittedName>
        <fullName evidence="1">Uncharacterized protein</fullName>
    </submittedName>
</protein>
<organism evidence="1 2">
    <name type="scientific">Chaetoceros tenuissimus</name>
    <dbReference type="NCBI Taxonomy" id="426638"/>
    <lineage>
        <taxon>Eukaryota</taxon>
        <taxon>Sar</taxon>
        <taxon>Stramenopiles</taxon>
        <taxon>Ochrophyta</taxon>
        <taxon>Bacillariophyta</taxon>
        <taxon>Coscinodiscophyceae</taxon>
        <taxon>Chaetocerotophycidae</taxon>
        <taxon>Chaetocerotales</taxon>
        <taxon>Chaetocerotaceae</taxon>
        <taxon>Chaetoceros</taxon>
    </lineage>
</organism>
<evidence type="ECO:0000313" key="2">
    <source>
        <dbReference type="Proteomes" id="UP001054902"/>
    </source>
</evidence>
<dbReference type="EMBL" id="BLLK01000056">
    <property type="protein sequence ID" value="GFH56874.1"/>
    <property type="molecule type" value="Genomic_DNA"/>
</dbReference>
<accession>A0AAD3D359</accession>
<dbReference type="SUPFAM" id="SSF56219">
    <property type="entry name" value="DNase I-like"/>
    <property type="match status" value="1"/>
</dbReference>
<sequence>MEGVDRARLEAFGTFMEAKEQDWRKDKYIRVRFCNKMGFPTKHRHTDFEKFIVEAEADSIALSGCVELNLSAKGIAGLADVAKNVQKRSKATLVPALDPLKIHKSKDFLKGGLATWMPSHMAGRHTSNEVDRHRRWITHRFATATNDISIILAYRVCSGTIDSSTSTIANREQQSLLMAKHPSALNVRKAFHNDLSACLKKERDEGRDVLVLGDFNSPNDHQEIVDMFAQHDMVDLVPNSAPPTCTRSAPTSRPTEVAFGTTRFEQSMVTFGIHPQFMFDGSDHRSMEIAFDKEALLGDTIPLSWTQPSINANHPKQVQTFVDELLKLHRKGKTLDALLAAEEKLKSNDPDVREEGLKKVLNIEKRAMTEYIASATRAVLKPRSSIDIPWSIELATAKKARIAAKKEWERDKANDAAYNKWMESKRKHEDAVVKAPELRKKMYNSMVEEMAYRMNCSQDSAIRAIYNCEMTRDLCAKNRTVLKGIRGKSMTHILVGEPVESLKTQWMKVTDSEVIEDILLRFNERHLQQSTISPFTHGPLRDILGEDGKGSQEFLDGLVASEVAEEYGHLADATKLIIEEMKMRTIDGEPAKFEWTFNEADFEEAFGKARLNTAPGFSGLNMHVLRALTTNKELREIYAKLLELPFRYGFTYPRWEKTIQSLLMKETLPFVHRWRILELMEQDYNGVLKLIVGRKFAAHDQRYFQNRESYGAVKKKSAHDALNSVQNVLEYSRIMRQPIAIAPKDATGCFDLLRREIIKVIQESKGMPKEFGECVVQTLHGMERHIRLAGKLSKKSFKYTTSNNIGGIGQGSGEGPQDGNDMIGLLKDVHAKTTRGCTLLHPNGEHSIVRHGGGFIDDQIDVISLDSQEAINEKDMVEGILLHWQNLLNVSGGDLSINKCAVGFAQYKFVKSLRRDYAVLKGIDENEAQIELQPHNLLLAKEVIKRLGPHEGEKYLGVRNAISGSNRDEFKARKEQVADMAGRVATSNITRQQAYMIHSIQYKPAIVYPLQHTTFTDKQCKTIQTPMVNALLPKMGFNRHMPRAVVFGPSRYGGIELITLETEQLASHLDSLVKDLRTTTLQSEERSIVLAAYQRYMGCGKHFLENDPSDWPYKPVHSKTTYIWSMTWKHGISIRSSHFWVPQSSFSNDEAIMDGIVRVAKARRGTAQHLSDDCIANANTVRIYLRVHFLSDMVVNGKIDEEIFRVERRRDTSEVYPQQEYPSAKAISDWKRAVRAAFIYGDMGIGIDLTERESNGENIATDLQEYIQSQPHYVRQIMGQQSEGWSKEDTQEIVKALQEGRVVTIFGDGSVKEGRGSHAYRIIPHEDIEQQKGSITAGAVTNGDSRWITSLRTEQMSQLGALYALYAIAVTSGIVETTSTFLFRYDNQESLRRIKLVETFYTDASPLATDHDVWAEIARVCEQFPNITVEESWVKGHQDDGDEEITPEAQHNIDMDALAEQHRESTEVMPLPPFFVSEKAQILLGGIPVTQGFHQQLRLHLQGEKLHKYIMGKTGWSQHQFDTVNWEALERYMKTVAPGKRTNIIKAQHGWHHTCERDAMFKETSDFQSKHTSTLCPFGCGESDYRWHFLRCDKSPIAAEVTRELSKLKAMFKRYKVQREMQSILLQRIKATLQRQRLTPMQLHDSTDPVLQAALDEQDVLGWDQFLLGRQSKRWEEVQQKEYSRLASQLPKNSKLPAHYKATVFSKMLIQESTYIALNRWQVHNEVAHTAITAKEYIRDRDKAKKKIQKLLAESRPDHIAFTRQIPVTTESLLSQPLDRMRDWIATWTATKAYLAPSLITTYTTT</sequence>
<dbReference type="Gene3D" id="3.60.10.10">
    <property type="entry name" value="Endonuclease/exonuclease/phosphatase"/>
    <property type="match status" value="1"/>
</dbReference>
<reference evidence="1 2" key="1">
    <citation type="journal article" date="2021" name="Sci. Rep.">
        <title>The genome of the diatom Chaetoceros tenuissimus carries an ancient integrated fragment of an extant virus.</title>
        <authorList>
            <person name="Hongo Y."/>
            <person name="Kimura K."/>
            <person name="Takaki Y."/>
            <person name="Yoshida Y."/>
            <person name="Baba S."/>
            <person name="Kobayashi G."/>
            <person name="Nagasaki K."/>
            <person name="Hano T."/>
            <person name="Tomaru Y."/>
        </authorList>
    </citation>
    <scope>NUCLEOTIDE SEQUENCE [LARGE SCALE GENOMIC DNA]</scope>
    <source>
        <strain evidence="1 2">NIES-3715</strain>
    </source>
</reference>
<comment type="caution">
    <text evidence="1">The sequence shown here is derived from an EMBL/GenBank/DDBJ whole genome shotgun (WGS) entry which is preliminary data.</text>
</comment>
<dbReference type="Proteomes" id="UP001054902">
    <property type="component" value="Unassembled WGS sequence"/>
</dbReference>
<dbReference type="InterPro" id="IPR036691">
    <property type="entry name" value="Endo/exonu/phosph_ase_sf"/>
</dbReference>
<proteinExistence type="predicted"/>
<gene>
    <name evidence="1" type="ORF">CTEN210_13350</name>
</gene>
<evidence type="ECO:0000313" key="1">
    <source>
        <dbReference type="EMBL" id="GFH56874.1"/>
    </source>
</evidence>
<name>A0AAD3D359_9STRA</name>